<dbReference type="AlphaFoldDB" id="A0ABD0JK17"/>
<keyword evidence="3 5" id="KW-0862">Zinc</keyword>
<dbReference type="InterPro" id="IPR051759">
    <property type="entry name" value="LIM-SH3_domain_protein"/>
</dbReference>
<evidence type="ECO:0000313" key="8">
    <source>
        <dbReference type="Proteomes" id="UP001519460"/>
    </source>
</evidence>
<dbReference type="SMART" id="SM00132">
    <property type="entry name" value="LIM"/>
    <property type="match status" value="1"/>
</dbReference>
<dbReference type="Proteomes" id="UP001519460">
    <property type="component" value="Unassembled WGS sequence"/>
</dbReference>
<protein>
    <recommendedName>
        <fullName evidence="6">LIM zinc-binding domain-containing protein</fullName>
    </recommendedName>
</protein>
<evidence type="ECO:0000256" key="4">
    <source>
        <dbReference type="ARBA" id="ARBA00023038"/>
    </source>
</evidence>
<dbReference type="PANTHER" id="PTHR46218:SF4">
    <property type="entry name" value="LIM AND SH3 DOMAIN PROTEIN LASP"/>
    <property type="match status" value="1"/>
</dbReference>
<evidence type="ECO:0000256" key="2">
    <source>
        <dbReference type="ARBA" id="ARBA00022737"/>
    </source>
</evidence>
<dbReference type="Gene3D" id="2.10.110.10">
    <property type="entry name" value="Cysteine Rich Protein"/>
    <property type="match status" value="1"/>
</dbReference>
<evidence type="ECO:0000259" key="6">
    <source>
        <dbReference type="PROSITE" id="PS50023"/>
    </source>
</evidence>
<dbReference type="PROSITE" id="PS50023">
    <property type="entry name" value="LIM_DOMAIN_2"/>
    <property type="match status" value="1"/>
</dbReference>
<reference evidence="7 8" key="1">
    <citation type="journal article" date="2023" name="Sci. Data">
        <title>Genome assembly of the Korean intertidal mud-creeper Batillaria attramentaria.</title>
        <authorList>
            <person name="Patra A.K."/>
            <person name="Ho P.T."/>
            <person name="Jun S."/>
            <person name="Lee S.J."/>
            <person name="Kim Y."/>
            <person name="Won Y.J."/>
        </authorList>
    </citation>
    <scope>NUCLEOTIDE SEQUENCE [LARGE SCALE GENOMIC DNA]</scope>
    <source>
        <strain evidence="7">Wonlab-2016</strain>
    </source>
</reference>
<keyword evidence="4 5" id="KW-0440">LIM domain</keyword>
<sequence>MVPGPPPKLPIPPMTLSLWKAEMGCLVTKGLSFLCVVLISGCPFPVDKQLGDKIWHKACFKCEVCGMTLNMKNYKGYDKLPYCNAHYPQTKHTAVADTPEARRIAENTKIQSNVNGFAVLVNHPTPSGKSPRQTDNLTSLPGFSVCSSSTGLLHHLTLCSGVGFPWAERGSLQCYTEIGKVGWLPLRFQSHEADESVVWNYKLLHVRPRDLSVNKIVVGAGLGRKRKTVRQYAPLKEQCREKTESSQQVSEDELGMARCRMGADRAERRCVAAKLIHVSPTVALLFLEQA</sequence>
<proteinExistence type="predicted"/>
<dbReference type="PANTHER" id="PTHR46218">
    <property type="entry name" value="LASP"/>
    <property type="match status" value="1"/>
</dbReference>
<accession>A0ABD0JK17</accession>
<comment type="caution">
    <text evidence="7">The sequence shown here is derived from an EMBL/GenBank/DDBJ whole genome shotgun (WGS) entry which is preliminary data.</text>
</comment>
<feature type="domain" description="LIM zinc-binding" evidence="6">
    <location>
        <begin position="30"/>
        <end position="93"/>
    </location>
</feature>
<evidence type="ECO:0000256" key="5">
    <source>
        <dbReference type="PROSITE-ProRule" id="PRU00125"/>
    </source>
</evidence>
<dbReference type="EMBL" id="JACVVK020000424">
    <property type="protein sequence ID" value="KAK7474812.1"/>
    <property type="molecule type" value="Genomic_DNA"/>
</dbReference>
<keyword evidence="2" id="KW-0677">Repeat</keyword>
<dbReference type="InterPro" id="IPR001781">
    <property type="entry name" value="Znf_LIM"/>
</dbReference>
<keyword evidence="8" id="KW-1185">Reference proteome</keyword>
<keyword evidence="1 5" id="KW-0479">Metal-binding</keyword>
<evidence type="ECO:0000256" key="1">
    <source>
        <dbReference type="ARBA" id="ARBA00022723"/>
    </source>
</evidence>
<evidence type="ECO:0000256" key="3">
    <source>
        <dbReference type="ARBA" id="ARBA00022833"/>
    </source>
</evidence>
<organism evidence="7 8">
    <name type="scientific">Batillaria attramentaria</name>
    <dbReference type="NCBI Taxonomy" id="370345"/>
    <lineage>
        <taxon>Eukaryota</taxon>
        <taxon>Metazoa</taxon>
        <taxon>Spiralia</taxon>
        <taxon>Lophotrochozoa</taxon>
        <taxon>Mollusca</taxon>
        <taxon>Gastropoda</taxon>
        <taxon>Caenogastropoda</taxon>
        <taxon>Sorbeoconcha</taxon>
        <taxon>Cerithioidea</taxon>
        <taxon>Batillariidae</taxon>
        <taxon>Batillaria</taxon>
    </lineage>
</organism>
<dbReference type="Pfam" id="PF00412">
    <property type="entry name" value="LIM"/>
    <property type="match status" value="1"/>
</dbReference>
<gene>
    <name evidence="7" type="ORF">BaRGS_00033950</name>
</gene>
<dbReference type="GO" id="GO:0046872">
    <property type="term" value="F:metal ion binding"/>
    <property type="evidence" value="ECO:0007669"/>
    <property type="project" value="UniProtKB-KW"/>
</dbReference>
<name>A0ABD0JK17_9CAEN</name>
<evidence type="ECO:0000313" key="7">
    <source>
        <dbReference type="EMBL" id="KAK7474812.1"/>
    </source>
</evidence>